<comment type="caution">
    <text evidence="1">The sequence shown here is derived from an EMBL/GenBank/DDBJ whole genome shotgun (WGS) entry which is preliminary data.</text>
</comment>
<dbReference type="EMBL" id="BPLR01017623">
    <property type="protein sequence ID" value="GIY93083.1"/>
    <property type="molecule type" value="Genomic_DNA"/>
</dbReference>
<dbReference type="Proteomes" id="UP001054945">
    <property type="component" value="Unassembled WGS sequence"/>
</dbReference>
<proteinExistence type="predicted"/>
<evidence type="ECO:0000313" key="1">
    <source>
        <dbReference type="EMBL" id="GIY93083.1"/>
    </source>
</evidence>
<organism evidence="1 2">
    <name type="scientific">Caerostris extrusa</name>
    <name type="common">Bark spider</name>
    <name type="synonym">Caerostris bankana</name>
    <dbReference type="NCBI Taxonomy" id="172846"/>
    <lineage>
        <taxon>Eukaryota</taxon>
        <taxon>Metazoa</taxon>
        <taxon>Ecdysozoa</taxon>
        <taxon>Arthropoda</taxon>
        <taxon>Chelicerata</taxon>
        <taxon>Arachnida</taxon>
        <taxon>Araneae</taxon>
        <taxon>Araneomorphae</taxon>
        <taxon>Entelegynae</taxon>
        <taxon>Araneoidea</taxon>
        <taxon>Araneidae</taxon>
        <taxon>Caerostris</taxon>
    </lineage>
</organism>
<evidence type="ECO:0000313" key="2">
    <source>
        <dbReference type="Proteomes" id="UP001054945"/>
    </source>
</evidence>
<protein>
    <submittedName>
        <fullName evidence="1">Uncharacterized protein</fullName>
    </submittedName>
</protein>
<reference evidence="1 2" key="1">
    <citation type="submission" date="2021-06" db="EMBL/GenBank/DDBJ databases">
        <title>Caerostris extrusa draft genome.</title>
        <authorList>
            <person name="Kono N."/>
            <person name="Arakawa K."/>
        </authorList>
    </citation>
    <scope>NUCLEOTIDE SEQUENCE [LARGE SCALE GENOMIC DNA]</scope>
</reference>
<keyword evidence="2" id="KW-1185">Reference proteome</keyword>
<accession>A0AAV4XF97</accession>
<gene>
    <name evidence="1" type="ORF">CEXT_524941</name>
</gene>
<name>A0AAV4XF97_CAEEX</name>
<sequence length="81" mass="9726">MEYRQDVCKMASEDVLISLAHFKIDHLLREVLNFCSFFHFDFKKLSANRCFERCVFVCKRISSNGHCPPRLRFLRFDGHRI</sequence>
<dbReference type="AlphaFoldDB" id="A0AAV4XF97"/>